<dbReference type="STRING" id="1555112.LIP_2387"/>
<dbReference type="KEGG" id="lpil:LIP_2387"/>
<keyword evidence="6" id="KW-1185">Reference proteome</keyword>
<dbReference type="PANTHER" id="PTHR30108">
    <property type="entry name" value="3-OCTAPRENYL-4-HYDROXYBENZOATE CARBOXY-LYASE-RELATED"/>
    <property type="match status" value="1"/>
</dbReference>
<evidence type="ECO:0000259" key="3">
    <source>
        <dbReference type="Pfam" id="PF20695"/>
    </source>
</evidence>
<dbReference type="Pfam" id="PF01977">
    <property type="entry name" value="UbiD"/>
    <property type="match status" value="1"/>
</dbReference>
<dbReference type="Pfam" id="PF20696">
    <property type="entry name" value="UbiD_C"/>
    <property type="match status" value="1"/>
</dbReference>
<accession>A0A0K2SM84</accession>
<feature type="domain" description="3-octaprenyl-4-hydroxybenzoate carboxy-lyase-like Rift-related" evidence="2">
    <location>
        <begin position="114"/>
        <end position="314"/>
    </location>
</feature>
<dbReference type="GO" id="GO:0005737">
    <property type="term" value="C:cytoplasm"/>
    <property type="evidence" value="ECO:0007669"/>
    <property type="project" value="TreeGrafter"/>
</dbReference>
<dbReference type="InterPro" id="IPR002830">
    <property type="entry name" value="UbiD"/>
</dbReference>
<evidence type="ECO:0000313" key="5">
    <source>
        <dbReference type="EMBL" id="BAS28228.1"/>
    </source>
</evidence>
<dbReference type="AlphaFoldDB" id="A0A0K2SM84"/>
<dbReference type="GO" id="GO:0016831">
    <property type="term" value="F:carboxy-lyase activity"/>
    <property type="evidence" value="ECO:0007669"/>
    <property type="project" value="InterPro"/>
</dbReference>
<dbReference type="InterPro" id="IPR049381">
    <property type="entry name" value="UbiD-like_C"/>
</dbReference>
<evidence type="ECO:0000259" key="4">
    <source>
        <dbReference type="Pfam" id="PF20696"/>
    </source>
</evidence>
<feature type="domain" description="3-octaprenyl-4-hydroxybenzoate carboxy-lyase-like C-terminal" evidence="4">
    <location>
        <begin position="318"/>
        <end position="444"/>
    </location>
</feature>
<dbReference type="PANTHER" id="PTHR30108:SF21">
    <property type="entry name" value="4-HYDROXYBENZOATE DECARBOXYLASE"/>
    <property type="match status" value="1"/>
</dbReference>
<evidence type="ECO:0000259" key="2">
    <source>
        <dbReference type="Pfam" id="PF01977"/>
    </source>
</evidence>
<reference evidence="6" key="1">
    <citation type="submission" date="2015-07" db="EMBL/GenBank/DDBJ databases">
        <title>Complete genome sequence and phylogenetic analysis of Limnochorda pilosa.</title>
        <authorList>
            <person name="Watanabe M."/>
            <person name="Kojima H."/>
            <person name="Fukui M."/>
        </authorList>
    </citation>
    <scope>NUCLEOTIDE SEQUENCE [LARGE SCALE GENOMIC DNA]</scope>
    <source>
        <strain evidence="6">HC45</strain>
    </source>
</reference>
<feature type="domain" description="3-octaprenyl-4-hydroxybenzoate carboxy-lyase-like N-terminal" evidence="3">
    <location>
        <begin position="31"/>
        <end position="97"/>
    </location>
</feature>
<dbReference type="EMBL" id="AP014924">
    <property type="protein sequence ID" value="BAS28228.1"/>
    <property type="molecule type" value="Genomic_DNA"/>
</dbReference>
<evidence type="ECO:0000313" key="6">
    <source>
        <dbReference type="Proteomes" id="UP000065807"/>
    </source>
</evidence>
<name>A0A0K2SM84_LIMPI</name>
<dbReference type="SUPFAM" id="SSF50475">
    <property type="entry name" value="FMN-binding split barrel"/>
    <property type="match status" value="1"/>
</dbReference>
<proteinExistence type="inferred from homology"/>
<sequence>MWPQRRPGSPRPSTGAPDLRSYLEELSRRYPEELRTVQKAVDPGWEVTAVAVALERVGRRPALLFKRVDGTPYPVVTNLFASRRRMALALGVEERELSAAFRAREARLVDPELVDGQDAPVRQVVATGEEVTLRGLPRISHNEKDSGPYITSGAMVVKDPDTGIRNIGIYRHKIHDDRRLGIHLAETSHAWLIYQKYRDRGETMPVAITVGHHPAFYLGVLSFVPFGTDEYSVVGALMERPLRLVRAATVPLEVPADAEFVIEGYVPPEERADEGPFGEYGGTYGKVLRNPVIHVTGMMRRADPVYLDVVSGYPDHQLLGGTPRLSFIHRMASVASPGVREVFMPPSAYCRLACYVSMRKRVEGEPKNVACAVLAADPFIRYVIVVDEDVDVFDERAVLEAVYRNVRAESDVFSVPGAKGHPLDPLVESGGAKGMQVTKIGIDATRPVDAAAEKARPAGLERVDLRAMELDS</sequence>
<dbReference type="Pfam" id="PF20695">
    <property type="entry name" value="UbiD_N"/>
    <property type="match status" value="1"/>
</dbReference>
<evidence type="ECO:0000256" key="1">
    <source>
        <dbReference type="ARBA" id="ARBA00010021"/>
    </source>
</evidence>
<organism evidence="5 6">
    <name type="scientific">Limnochorda pilosa</name>
    <dbReference type="NCBI Taxonomy" id="1555112"/>
    <lineage>
        <taxon>Bacteria</taxon>
        <taxon>Bacillati</taxon>
        <taxon>Bacillota</taxon>
        <taxon>Limnochordia</taxon>
        <taxon>Limnochordales</taxon>
        <taxon>Limnochordaceae</taxon>
        <taxon>Limnochorda</taxon>
    </lineage>
</organism>
<comment type="similarity">
    <text evidence="1">Belongs to the UbiD family.</text>
</comment>
<dbReference type="InterPro" id="IPR048304">
    <property type="entry name" value="UbiD_Rift_dom"/>
</dbReference>
<dbReference type="Proteomes" id="UP000065807">
    <property type="component" value="Chromosome"/>
</dbReference>
<protein>
    <submittedName>
        <fullName evidence="5">Decarboxylase UbiD</fullName>
    </submittedName>
</protein>
<dbReference type="SUPFAM" id="SSF143968">
    <property type="entry name" value="UbiD C-terminal domain-like"/>
    <property type="match status" value="1"/>
</dbReference>
<dbReference type="InterPro" id="IPR049383">
    <property type="entry name" value="UbiD-like_N"/>
</dbReference>
<reference evidence="6" key="2">
    <citation type="journal article" date="2016" name="Int. J. Syst. Evol. Microbiol.">
        <title>Complete genome sequence and cell structure of Limnochorda pilosa, a Gram-negative spore-former within the phylum Firmicutes.</title>
        <authorList>
            <person name="Watanabe M."/>
            <person name="Kojima H."/>
            <person name="Fukui M."/>
        </authorList>
    </citation>
    <scope>NUCLEOTIDE SEQUENCE [LARGE SCALE GENOMIC DNA]</scope>
    <source>
        <strain evidence="6">HC45</strain>
    </source>
</reference>
<dbReference type="Gene3D" id="3.40.1670.10">
    <property type="entry name" value="UbiD C-terminal domain-like"/>
    <property type="match status" value="1"/>
</dbReference>
<dbReference type="NCBIfam" id="TIGR00148">
    <property type="entry name" value="UbiD family decarboxylase"/>
    <property type="match status" value="1"/>
</dbReference>
<gene>
    <name evidence="5" type="ORF">LIP_2387</name>
</gene>